<protein>
    <submittedName>
        <fullName evidence="4">Exonuclease</fullName>
    </submittedName>
</protein>
<feature type="domain" description="Exonuclease" evidence="3">
    <location>
        <begin position="1"/>
        <end position="168"/>
    </location>
</feature>
<dbReference type="PANTHER" id="PTHR30231:SF37">
    <property type="entry name" value="EXODEOXYRIBONUCLEASE 10"/>
    <property type="match status" value="1"/>
</dbReference>
<reference evidence="5" key="1">
    <citation type="submission" date="2015-07" db="EMBL/GenBank/DDBJ databases">
        <title>Complete genome sequence and phylogenetic analysis of Limnochorda pilosa.</title>
        <authorList>
            <person name="Watanabe M."/>
            <person name="Kojima H."/>
            <person name="Fukui M."/>
        </authorList>
    </citation>
    <scope>NUCLEOTIDE SEQUENCE [LARGE SCALE GENOMIC DNA]</scope>
    <source>
        <strain evidence="5">HC45</strain>
    </source>
</reference>
<reference evidence="5" key="2">
    <citation type="journal article" date="2016" name="Int. J. Syst. Evol. Microbiol.">
        <title>Complete genome sequence and cell structure of Limnochorda pilosa, a Gram-negative spore-former within the phylum Firmicutes.</title>
        <authorList>
            <person name="Watanabe M."/>
            <person name="Kojima H."/>
            <person name="Fukui M."/>
        </authorList>
    </citation>
    <scope>NUCLEOTIDE SEQUENCE [LARGE SCALE GENOMIC DNA]</scope>
    <source>
        <strain evidence="5">HC45</strain>
    </source>
</reference>
<dbReference type="Proteomes" id="UP000065807">
    <property type="component" value="Chromosome"/>
</dbReference>
<proteinExistence type="predicted"/>
<dbReference type="InterPro" id="IPR036397">
    <property type="entry name" value="RNaseH_sf"/>
</dbReference>
<evidence type="ECO:0000259" key="3">
    <source>
        <dbReference type="SMART" id="SM00479"/>
    </source>
</evidence>
<dbReference type="SMART" id="SM00479">
    <property type="entry name" value="EXOIII"/>
    <property type="match status" value="1"/>
</dbReference>
<sequence length="203" mass="22943">MAGVVDVETTGLSPRRDEIVELALILFAFDRATGHIQGVVDEYSGLREPSVPISAGASKVNGITWEMVRGRRLDEPRVEQMLRRAEFLVAHNAPFDRSFLTRLFPLAGEKLWACSMRSVDWRGLGFDSAALQSLLRHHGIMAERAHRGPEDAHATLALLSRVGPDNRPYFYWLLQSYRPQPSSPGLTRRRPRWTRPGHPEHSL</sequence>
<keyword evidence="5" id="KW-1185">Reference proteome</keyword>
<evidence type="ECO:0000256" key="2">
    <source>
        <dbReference type="SAM" id="MobiDB-lite"/>
    </source>
</evidence>
<dbReference type="GO" id="GO:0005829">
    <property type="term" value="C:cytosol"/>
    <property type="evidence" value="ECO:0007669"/>
    <property type="project" value="TreeGrafter"/>
</dbReference>
<dbReference type="InterPro" id="IPR013520">
    <property type="entry name" value="Ribonucl_H"/>
</dbReference>
<dbReference type="Pfam" id="PF00929">
    <property type="entry name" value="RNase_T"/>
    <property type="match status" value="1"/>
</dbReference>
<organism evidence="4 5">
    <name type="scientific">Limnochorda pilosa</name>
    <dbReference type="NCBI Taxonomy" id="1555112"/>
    <lineage>
        <taxon>Bacteria</taxon>
        <taxon>Bacillati</taxon>
        <taxon>Bacillota</taxon>
        <taxon>Limnochordia</taxon>
        <taxon>Limnochordales</taxon>
        <taxon>Limnochordaceae</taxon>
        <taxon>Limnochorda</taxon>
    </lineage>
</organism>
<dbReference type="GO" id="GO:0003676">
    <property type="term" value="F:nucleic acid binding"/>
    <property type="evidence" value="ECO:0007669"/>
    <property type="project" value="InterPro"/>
</dbReference>
<dbReference type="GO" id="GO:0008408">
    <property type="term" value="F:3'-5' exonuclease activity"/>
    <property type="evidence" value="ECO:0007669"/>
    <property type="project" value="TreeGrafter"/>
</dbReference>
<dbReference type="Gene3D" id="3.30.420.10">
    <property type="entry name" value="Ribonuclease H-like superfamily/Ribonuclease H"/>
    <property type="match status" value="1"/>
</dbReference>
<dbReference type="EMBL" id="AP014924">
    <property type="protein sequence ID" value="BAS26195.1"/>
    <property type="molecule type" value="Genomic_DNA"/>
</dbReference>
<dbReference type="GO" id="GO:0045004">
    <property type="term" value="P:DNA replication proofreading"/>
    <property type="evidence" value="ECO:0007669"/>
    <property type="project" value="TreeGrafter"/>
</dbReference>
<dbReference type="CDD" id="cd06127">
    <property type="entry name" value="DEDDh"/>
    <property type="match status" value="1"/>
</dbReference>
<gene>
    <name evidence="4" type="ORF">LIP_0338</name>
</gene>
<keyword evidence="1 4" id="KW-0540">Nuclease</keyword>
<dbReference type="FunFam" id="3.30.420.10:FF:000045">
    <property type="entry name" value="3'-5' exonuclease DinG"/>
    <property type="match status" value="1"/>
</dbReference>
<dbReference type="KEGG" id="lpil:LIP_0338"/>
<keyword evidence="1 4" id="KW-0269">Exonuclease</keyword>
<evidence type="ECO:0000256" key="1">
    <source>
        <dbReference type="ARBA" id="ARBA00022839"/>
    </source>
</evidence>
<dbReference type="SUPFAM" id="SSF53098">
    <property type="entry name" value="Ribonuclease H-like"/>
    <property type="match status" value="1"/>
</dbReference>
<dbReference type="InterPro" id="IPR012337">
    <property type="entry name" value="RNaseH-like_sf"/>
</dbReference>
<name>A0A0K2SGI3_LIMPI</name>
<keyword evidence="1 4" id="KW-0378">Hydrolase</keyword>
<dbReference type="PANTHER" id="PTHR30231">
    <property type="entry name" value="DNA POLYMERASE III SUBUNIT EPSILON"/>
    <property type="match status" value="1"/>
</dbReference>
<dbReference type="STRING" id="1555112.LIP_0338"/>
<accession>A0A0K2SGI3</accession>
<evidence type="ECO:0000313" key="4">
    <source>
        <dbReference type="EMBL" id="BAS26195.1"/>
    </source>
</evidence>
<feature type="region of interest" description="Disordered" evidence="2">
    <location>
        <begin position="180"/>
        <end position="203"/>
    </location>
</feature>
<evidence type="ECO:0000313" key="5">
    <source>
        <dbReference type="Proteomes" id="UP000065807"/>
    </source>
</evidence>
<dbReference type="AlphaFoldDB" id="A0A0K2SGI3"/>